<dbReference type="PRINTS" id="PR00126">
    <property type="entry name" value="ATPASEGAMMA"/>
</dbReference>
<proteinExistence type="inferred from homology"/>
<sequence length="295" mass="33681">MSDTLINLQRRKRSASDMASVVRTMKAMATSNISQYEMAVQSLQEYYRTVLLGLYTCFERERLSVMSNGEKDKNRFTLAVVFGSDQGLVGRFNDAVTDFSEEELKAVPGEVEIWAVGERAYGLLEQGGLKPARLFNVPNSVTAITPLVNHILVESEEYRQQNQSYGLLIFHNSPLPVAGYRQESRQLYPPDKKWYGELSKIKWPSKNLPRVIGSTENTLRALIREYLFVSIYKACAESLAAENASRLEAMQRAEKNIDEMLDELNLVYNRLRQSTIDEELFDLIAGFEALKSRRR</sequence>
<comment type="caution">
    <text evidence="11">The sequence shown here is derived from an EMBL/GenBank/DDBJ whole genome shotgun (WGS) entry which is preliminary data.</text>
</comment>
<evidence type="ECO:0000256" key="3">
    <source>
        <dbReference type="ARBA" id="ARBA00007681"/>
    </source>
</evidence>
<dbReference type="Gene3D" id="3.40.1380.10">
    <property type="match status" value="1"/>
</dbReference>
<keyword evidence="10" id="KW-0175">Coiled coil</keyword>
<dbReference type="PANTHER" id="PTHR11693:SF22">
    <property type="entry name" value="ATP SYNTHASE SUBUNIT GAMMA, MITOCHONDRIAL"/>
    <property type="match status" value="1"/>
</dbReference>
<evidence type="ECO:0000313" key="12">
    <source>
        <dbReference type="Proteomes" id="UP001250656"/>
    </source>
</evidence>
<comment type="similarity">
    <text evidence="3">Belongs to the ATPase gamma chain family.</text>
</comment>
<keyword evidence="8" id="KW-0139">CF(1)</keyword>
<comment type="function">
    <text evidence="1">Produces ATP from ADP in the presence of a proton gradient across the membrane. The gamma chain is believed to be important in regulating ATPase activity and the flow of protons through the CF(0) complex.</text>
</comment>
<dbReference type="InterPro" id="IPR035968">
    <property type="entry name" value="ATP_synth_F1_ATPase_gsu"/>
</dbReference>
<evidence type="ECO:0000313" key="11">
    <source>
        <dbReference type="EMBL" id="MDT7829873.1"/>
    </source>
</evidence>
<gene>
    <name evidence="11" type="ORF">RQM65_14460</name>
</gene>
<keyword evidence="4" id="KW-0813">Transport</keyword>
<keyword evidence="7" id="KW-0472">Membrane</keyword>
<keyword evidence="5" id="KW-0375">Hydrogen ion transport</keyword>
<evidence type="ECO:0000256" key="6">
    <source>
        <dbReference type="ARBA" id="ARBA00023065"/>
    </source>
</evidence>
<dbReference type="NCBIfam" id="TIGR03323">
    <property type="entry name" value="alt_F1F0_F1_gam"/>
    <property type="match status" value="1"/>
</dbReference>
<name>A0ABU3L918_9FLAO</name>
<dbReference type="InterPro" id="IPR017709">
    <property type="entry name" value="Alt_ATP_synth_F1_gsu"/>
</dbReference>
<evidence type="ECO:0000256" key="7">
    <source>
        <dbReference type="ARBA" id="ARBA00023136"/>
    </source>
</evidence>
<dbReference type="Gene3D" id="1.10.287.80">
    <property type="entry name" value="ATP synthase, gamma subunit, helix hairpin domain"/>
    <property type="match status" value="1"/>
</dbReference>
<evidence type="ECO:0000256" key="10">
    <source>
        <dbReference type="SAM" id="Coils"/>
    </source>
</evidence>
<reference evidence="11 12" key="1">
    <citation type="submission" date="2023-09" db="EMBL/GenBank/DDBJ databases">
        <title>Novel taxa isolated from Blanes Bay.</title>
        <authorList>
            <person name="Rey-Velasco X."/>
            <person name="Lucena T."/>
        </authorList>
    </citation>
    <scope>NUCLEOTIDE SEQUENCE [LARGE SCALE GENOMIC DNA]</scope>
    <source>
        <strain evidence="11 12">S334</strain>
    </source>
</reference>
<evidence type="ECO:0000256" key="1">
    <source>
        <dbReference type="ARBA" id="ARBA00003456"/>
    </source>
</evidence>
<feature type="coiled-coil region" evidence="10">
    <location>
        <begin position="243"/>
        <end position="270"/>
    </location>
</feature>
<organism evidence="11 12">
    <name type="scientific">Pricia mediterranea</name>
    <dbReference type="NCBI Taxonomy" id="3076079"/>
    <lineage>
        <taxon>Bacteria</taxon>
        <taxon>Pseudomonadati</taxon>
        <taxon>Bacteroidota</taxon>
        <taxon>Flavobacteriia</taxon>
        <taxon>Flavobacteriales</taxon>
        <taxon>Flavobacteriaceae</taxon>
        <taxon>Pricia</taxon>
    </lineage>
</organism>
<comment type="subcellular location">
    <subcellularLocation>
        <location evidence="2">Membrane</location>
        <topology evidence="2">Peripheral membrane protein</topology>
    </subcellularLocation>
</comment>
<dbReference type="EMBL" id="JAVTTP010000001">
    <property type="protein sequence ID" value="MDT7829873.1"/>
    <property type="molecule type" value="Genomic_DNA"/>
</dbReference>
<keyword evidence="12" id="KW-1185">Reference proteome</keyword>
<accession>A0ABU3L918</accession>
<evidence type="ECO:0000256" key="8">
    <source>
        <dbReference type="ARBA" id="ARBA00023196"/>
    </source>
</evidence>
<dbReference type="RefSeq" id="WP_314016117.1">
    <property type="nucleotide sequence ID" value="NZ_JAVTTP010000001.1"/>
</dbReference>
<dbReference type="PANTHER" id="PTHR11693">
    <property type="entry name" value="ATP SYNTHASE GAMMA CHAIN"/>
    <property type="match status" value="1"/>
</dbReference>
<dbReference type="InterPro" id="IPR000131">
    <property type="entry name" value="ATP_synth_F1_gsu"/>
</dbReference>
<dbReference type="Pfam" id="PF00231">
    <property type="entry name" value="ATP-synt"/>
    <property type="match status" value="1"/>
</dbReference>
<protein>
    <submittedName>
        <fullName evidence="11">F0F1 ATP synthase subunit gamma</fullName>
    </submittedName>
</protein>
<evidence type="ECO:0000256" key="2">
    <source>
        <dbReference type="ARBA" id="ARBA00004170"/>
    </source>
</evidence>
<dbReference type="CDD" id="cd12151">
    <property type="entry name" value="F1-ATPase_gamma"/>
    <property type="match status" value="1"/>
</dbReference>
<evidence type="ECO:0000256" key="5">
    <source>
        <dbReference type="ARBA" id="ARBA00022781"/>
    </source>
</evidence>
<evidence type="ECO:0000256" key="9">
    <source>
        <dbReference type="ARBA" id="ARBA00023310"/>
    </source>
</evidence>
<dbReference type="SUPFAM" id="SSF52943">
    <property type="entry name" value="ATP synthase (F1-ATPase), gamma subunit"/>
    <property type="match status" value="1"/>
</dbReference>
<keyword evidence="6" id="KW-0406">Ion transport</keyword>
<dbReference type="Proteomes" id="UP001250656">
    <property type="component" value="Unassembled WGS sequence"/>
</dbReference>
<keyword evidence="9" id="KW-0066">ATP synthesis</keyword>
<evidence type="ECO:0000256" key="4">
    <source>
        <dbReference type="ARBA" id="ARBA00022448"/>
    </source>
</evidence>